<sequence>MQHHRNVFVKHFTSFYDLIIAMLGATYPITKASIATSIDRHTTADLNNPSAVAGCITITTNRTIHQHFPLDMSQ</sequence>
<gene>
    <name evidence="1" type="ORF">BG57_32960</name>
</gene>
<reference evidence="1 2" key="1">
    <citation type="submission" date="2014-03" db="EMBL/GenBank/DDBJ databases">
        <title>Draft Genome Sequences of Four Burkholderia Strains.</title>
        <authorList>
            <person name="Liu X.Y."/>
            <person name="Li C.X."/>
            <person name="Xu J.H."/>
        </authorList>
    </citation>
    <scope>NUCLEOTIDE SEQUENCE [LARGE SCALE GENOMIC DNA]</scope>
    <source>
        <strain evidence="1 2">R27</strain>
    </source>
</reference>
<protein>
    <submittedName>
        <fullName evidence="1">Uncharacterized protein</fullName>
    </submittedName>
</protein>
<dbReference type="EMBL" id="JFHE01000090">
    <property type="protein sequence ID" value="KDR25017.1"/>
    <property type="molecule type" value="Genomic_DNA"/>
</dbReference>
<proteinExistence type="predicted"/>
<dbReference type="Proteomes" id="UP000027439">
    <property type="component" value="Unassembled WGS sequence"/>
</dbReference>
<name>A0A069NAB1_9BURK</name>
<evidence type="ECO:0000313" key="1">
    <source>
        <dbReference type="EMBL" id="KDR25017.1"/>
    </source>
</evidence>
<accession>A0A069NAB1</accession>
<evidence type="ECO:0000313" key="2">
    <source>
        <dbReference type="Proteomes" id="UP000027439"/>
    </source>
</evidence>
<organism evidence="1 2">
    <name type="scientific">Caballeronia grimmiae</name>
    <dbReference type="NCBI Taxonomy" id="1071679"/>
    <lineage>
        <taxon>Bacteria</taxon>
        <taxon>Pseudomonadati</taxon>
        <taxon>Pseudomonadota</taxon>
        <taxon>Betaproteobacteria</taxon>
        <taxon>Burkholderiales</taxon>
        <taxon>Burkholderiaceae</taxon>
        <taxon>Caballeronia</taxon>
    </lineage>
</organism>
<dbReference type="AlphaFoldDB" id="A0A069NAB1"/>
<comment type="caution">
    <text evidence="1">The sequence shown here is derived from an EMBL/GenBank/DDBJ whole genome shotgun (WGS) entry which is preliminary data.</text>
</comment>